<dbReference type="Gene3D" id="3.40.50.720">
    <property type="entry name" value="NAD(P)-binding Rossmann-like Domain"/>
    <property type="match status" value="1"/>
</dbReference>
<evidence type="ECO:0000256" key="1">
    <source>
        <dbReference type="ARBA" id="ARBA00006484"/>
    </source>
</evidence>
<dbReference type="SUPFAM" id="SSF51735">
    <property type="entry name" value="NAD(P)-binding Rossmann-fold domains"/>
    <property type="match status" value="1"/>
</dbReference>
<dbReference type="PANTHER" id="PTHR43544:SF32">
    <property type="entry name" value="CHAIN DEHYDROGENASE, PUTATIVE (AFU_ORTHOLOGUE AFUA_5G01530)-RELATED"/>
    <property type="match status" value="1"/>
</dbReference>
<dbReference type="AlphaFoldDB" id="A0A9Q9ALT6"/>
<comment type="similarity">
    <text evidence="1">Belongs to the short-chain dehydrogenases/reductases (SDR) family.</text>
</comment>
<dbReference type="Proteomes" id="UP001056384">
    <property type="component" value="Chromosome 3"/>
</dbReference>
<name>A0A9Q9ALT6_9PEZI</name>
<accession>A0A9Q9ALT6</accession>
<evidence type="ECO:0000313" key="2">
    <source>
        <dbReference type="EMBL" id="USW51802.1"/>
    </source>
</evidence>
<dbReference type="GO" id="GO:0016491">
    <property type="term" value="F:oxidoreductase activity"/>
    <property type="evidence" value="ECO:0007669"/>
    <property type="project" value="TreeGrafter"/>
</dbReference>
<dbReference type="InterPro" id="IPR051468">
    <property type="entry name" value="Fungal_SecMetab_SDRs"/>
</dbReference>
<dbReference type="EMBL" id="CP099420">
    <property type="protein sequence ID" value="USW51802.1"/>
    <property type="molecule type" value="Genomic_DNA"/>
</dbReference>
<sequence length="249" mass="26396">MAAKQIVLITGANGGIGFEAARQLIASANKHVLLGSRSVEKGEKAVAELQSLGLPGPVELVQLDVSSHASIAAAAKLVADKHGRVDCIVNNAAISGALLPQDKPVYDQMRECFQANAIGPVMVVDEFAHLLKKSTMTPRIINVSSGAGSIERRTAADSQIRNLSAIQYRASKAALNMVTADQAVMHEEDGWKVFAYCPGFTVSNLSDMNQASNGAKPTSEGTKPLVDLINGKRDAESGKFVHTTGQYPW</sequence>
<protein>
    <submittedName>
        <fullName evidence="2">Short-chain dehydrogenase/reductase SDR, NAD(P)-binding domain superfamily</fullName>
    </submittedName>
</protein>
<gene>
    <name evidence="2" type="ORF">Slin15195_G051210</name>
</gene>
<organism evidence="2 3">
    <name type="scientific">Septoria linicola</name>
    <dbReference type="NCBI Taxonomy" id="215465"/>
    <lineage>
        <taxon>Eukaryota</taxon>
        <taxon>Fungi</taxon>
        <taxon>Dikarya</taxon>
        <taxon>Ascomycota</taxon>
        <taxon>Pezizomycotina</taxon>
        <taxon>Dothideomycetes</taxon>
        <taxon>Dothideomycetidae</taxon>
        <taxon>Mycosphaerellales</taxon>
        <taxon>Mycosphaerellaceae</taxon>
        <taxon>Septoria</taxon>
    </lineage>
</organism>
<dbReference type="InterPro" id="IPR002347">
    <property type="entry name" value="SDR_fam"/>
</dbReference>
<dbReference type="PRINTS" id="PR00081">
    <property type="entry name" value="GDHRDH"/>
</dbReference>
<dbReference type="PANTHER" id="PTHR43544">
    <property type="entry name" value="SHORT-CHAIN DEHYDROGENASE/REDUCTASE"/>
    <property type="match status" value="1"/>
</dbReference>
<dbReference type="Pfam" id="PF00106">
    <property type="entry name" value="adh_short"/>
    <property type="match status" value="1"/>
</dbReference>
<dbReference type="GO" id="GO:0005737">
    <property type="term" value="C:cytoplasm"/>
    <property type="evidence" value="ECO:0007669"/>
    <property type="project" value="TreeGrafter"/>
</dbReference>
<reference evidence="2" key="1">
    <citation type="submission" date="2022-06" db="EMBL/GenBank/DDBJ databases">
        <title>Complete genome sequences of two strains of the flax pathogen Septoria linicola.</title>
        <authorList>
            <person name="Lapalu N."/>
            <person name="Simon A."/>
            <person name="Demenou B."/>
            <person name="Paumier D."/>
            <person name="Guillot M.-P."/>
            <person name="Gout L."/>
            <person name="Valade R."/>
        </authorList>
    </citation>
    <scope>NUCLEOTIDE SEQUENCE</scope>
    <source>
        <strain evidence="2">SE15195</strain>
    </source>
</reference>
<dbReference type="GO" id="GO:0019748">
    <property type="term" value="P:secondary metabolic process"/>
    <property type="evidence" value="ECO:0007669"/>
    <property type="project" value="TreeGrafter"/>
</dbReference>
<dbReference type="InterPro" id="IPR036291">
    <property type="entry name" value="NAD(P)-bd_dom_sf"/>
</dbReference>
<proteinExistence type="inferred from homology"/>
<evidence type="ECO:0000313" key="3">
    <source>
        <dbReference type="Proteomes" id="UP001056384"/>
    </source>
</evidence>
<keyword evidence="3" id="KW-1185">Reference proteome</keyword>